<dbReference type="HAMAP" id="MF_00634">
    <property type="entry name" value="UPF0235"/>
    <property type="match status" value="1"/>
</dbReference>
<dbReference type="GO" id="GO:0005737">
    <property type="term" value="C:cytoplasm"/>
    <property type="evidence" value="ECO:0007669"/>
    <property type="project" value="TreeGrafter"/>
</dbReference>
<evidence type="ECO:0000313" key="3">
    <source>
        <dbReference type="EMBL" id="SPF31592.1"/>
    </source>
</evidence>
<organism evidence="3 4">
    <name type="scientific">Candidatus Sulfotelmatobacter kueseliae</name>
    <dbReference type="NCBI Taxonomy" id="2042962"/>
    <lineage>
        <taxon>Bacteria</taxon>
        <taxon>Pseudomonadati</taxon>
        <taxon>Acidobacteriota</taxon>
        <taxon>Terriglobia</taxon>
        <taxon>Terriglobales</taxon>
        <taxon>Candidatus Korobacteraceae</taxon>
        <taxon>Candidatus Sulfotelmatobacter</taxon>
    </lineage>
</organism>
<dbReference type="Proteomes" id="UP000238701">
    <property type="component" value="Unassembled WGS sequence"/>
</dbReference>
<evidence type="ECO:0000256" key="2">
    <source>
        <dbReference type="HAMAP-Rule" id="MF_00634"/>
    </source>
</evidence>
<dbReference type="NCBIfam" id="TIGR00251">
    <property type="entry name" value="DUF167 family protein"/>
    <property type="match status" value="1"/>
</dbReference>
<reference evidence="4" key="1">
    <citation type="submission" date="2018-02" db="EMBL/GenBank/DDBJ databases">
        <authorList>
            <person name="Hausmann B."/>
        </authorList>
    </citation>
    <scope>NUCLEOTIDE SEQUENCE [LARGE SCALE GENOMIC DNA]</scope>
    <source>
        <strain evidence="4">Peat soil MAG SbA1</strain>
    </source>
</reference>
<dbReference type="AlphaFoldDB" id="A0A2U3JVZ4"/>
<name>A0A2U3JVZ4_9BACT</name>
<proteinExistence type="inferred from homology"/>
<gene>
    <name evidence="3" type="ORF">SBA1_100048</name>
</gene>
<dbReference type="InterPro" id="IPR036591">
    <property type="entry name" value="YggU-like_sf"/>
</dbReference>
<dbReference type="InterPro" id="IPR003746">
    <property type="entry name" value="DUF167"/>
</dbReference>
<dbReference type="EMBL" id="OMOD01000002">
    <property type="protein sequence ID" value="SPF31592.1"/>
    <property type="molecule type" value="Genomic_DNA"/>
</dbReference>
<dbReference type="SUPFAM" id="SSF69786">
    <property type="entry name" value="YggU-like"/>
    <property type="match status" value="1"/>
</dbReference>
<dbReference type="PANTHER" id="PTHR13420">
    <property type="entry name" value="UPF0235 PROTEIN C15ORF40"/>
    <property type="match status" value="1"/>
</dbReference>
<dbReference type="PANTHER" id="PTHR13420:SF7">
    <property type="entry name" value="UPF0235 PROTEIN C15ORF40"/>
    <property type="match status" value="1"/>
</dbReference>
<accession>A0A2U3JVZ4</accession>
<dbReference type="Pfam" id="PF02594">
    <property type="entry name" value="DUF167"/>
    <property type="match status" value="1"/>
</dbReference>
<sequence>MALIRETAEGVTFPVRVHPRARKNAVTGALGDALKVSLTAPPLEGRANQACIEFFAQLLRVPRSSVTIASGQTSRNKVLCVAGVTAQYVRDRLQA</sequence>
<protein>
    <recommendedName>
        <fullName evidence="2">UPF0235 protein SBA1_100048</fullName>
    </recommendedName>
</protein>
<evidence type="ECO:0000256" key="1">
    <source>
        <dbReference type="ARBA" id="ARBA00010364"/>
    </source>
</evidence>
<dbReference type="Gene3D" id="3.30.1200.10">
    <property type="entry name" value="YggU-like"/>
    <property type="match status" value="1"/>
</dbReference>
<comment type="similarity">
    <text evidence="1 2">Belongs to the UPF0235 family.</text>
</comment>
<dbReference type="SMART" id="SM01152">
    <property type="entry name" value="DUF167"/>
    <property type="match status" value="1"/>
</dbReference>
<evidence type="ECO:0000313" key="4">
    <source>
        <dbReference type="Proteomes" id="UP000238701"/>
    </source>
</evidence>
<dbReference type="OrthoDB" id="9800587at2"/>